<evidence type="ECO:0000313" key="2">
    <source>
        <dbReference type="EMBL" id="KAK8572791.1"/>
    </source>
</evidence>
<proteinExistence type="predicted"/>
<feature type="compositionally biased region" description="Polar residues" evidence="1">
    <location>
        <begin position="37"/>
        <end position="47"/>
    </location>
</feature>
<name>A0ABR2F715_9ROSI</name>
<protein>
    <submittedName>
        <fullName evidence="2">Uncharacterized protein</fullName>
    </submittedName>
</protein>
<keyword evidence="3" id="KW-1185">Reference proteome</keyword>
<feature type="region of interest" description="Disordered" evidence="1">
    <location>
        <begin position="1"/>
        <end position="72"/>
    </location>
</feature>
<sequence>MAASAKSIYRQGPRLHKKEIKKGPDKPTLGDWLPISLNKTSSMNSIGSTGGADNGRTLEGDPPTGVKPAENV</sequence>
<evidence type="ECO:0000256" key="1">
    <source>
        <dbReference type="SAM" id="MobiDB-lite"/>
    </source>
</evidence>
<dbReference type="EMBL" id="JBBPBM010000008">
    <property type="protein sequence ID" value="KAK8572791.1"/>
    <property type="molecule type" value="Genomic_DNA"/>
</dbReference>
<accession>A0ABR2F715</accession>
<gene>
    <name evidence="2" type="ORF">V6N12_028833</name>
</gene>
<organism evidence="2 3">
    <name type="scientific">Hibiscus sabdariffa</name>
    <name type="common">roselle</name>
    <dbReference type="NCBI Taxonomy" id="183260"/>
    <lineage>
        <taxon>Eukaryota</taxon>
        <taxon>Viridiplantae</taxon>
        <taxon>Streptophyta</taxon>
        <taxon>Embryophyta</taxon>
        <taxon>Tracheophyta</taxon>
        <taxon>Spermatophyta</taxon>
        <taxon>Magnoliopsida</taxon>
        <taxon>eudicotyledons</taxon>
        <taxon>Gunneridae</taxon>
        <taxon>Pentapetalae</taxon>
        <taxon>rosids</taxon>
        <taxon>malvids</taxon>
        <taxon>Malvales</taxon>
        <taxon>Malvaceae</taxon>
        <taxon>Malvoideae</taxon>
        <taxon>Hibiscus</taxon>
    </lineage>
</organism>
<dbReference type="Proteomes" id="UP001472677">
    <property type="component" value="Unassembled WGS sequence"/>
</dbReference>
<comment type="caution">
    <text evidence="2">The sequence shown here is derived from an EMBL/GenBank/DDBJ whole genome shotgun (WGS) entry which is preliminary data.</text>
</comment>
<evidence type="ECO:0000313" key="3">
    <source>
        <dbReference type="Proteomes" id="UP001472677"/>
    </source>
</evidence>
<reference evidence="2 3" key="1">
    <citation type="journal article" date="2024" name="G3 (Bethesda)">
        <title>Genome assembly of Hibiscus sabdariffa L. provides insights into metabolisms of medicinal natural products.</title>
        <authorList>
            <person name="Kim T."/>
        </authorList>
    </citation>
    <scope>NUCLEOTIDE SEQUENCE [LARGE SCALE GENOMIC DNA]</scope>
    <source>
        <strain evidence="2">TK-2024</strain>
        <tissue evidence="2">Old leaves</tissue>
    </source>
</reference>